<feature type="compositionally biased region" description="Polar residues" evidence="1">
    <location>
        <begin position="69"/>
        <end position="88"/>
    </location>
</feature>
<keyword evidence="3" id="KW-1185">Reference proteome</keyword>
<name>A0A833T162_PHYIN</name>
<dbReference type="Proteomes" id="UP000602510">
    <property type="component" value="Unassembled WGS sequence"/>
</dbReference>
<sequence length="100" mass="11285">MEHDTEDLTLLAYMEQEEQQATASIVPSQNGGHQPGRLEERLDEMQTEIRATRQMMRELSMLVHRQLQTTTTPLHRNRSLSESASPSNIAVLGKGPSLRS</sequence>
<protein>
    <submittedName>
        <fullName evidence="2">Uncharacterized protein</fullName>
    </submittedName>
</protein>
<gene>
    <name evidence="2" type="ORF">GN244_ATG03483</name>
</gene>
<dbReference type="AlphaFoldDB" id="A0A833T162"/>
<proteinExistence type="predicted"/>
<accession>A0A833T162</accession>
<organism evidence="2 3">
    <name type="scientific">Phytophthora infestans</name>
    <name type="common">Potato late blight agent</name>
    <name type="synonym">Botrytis infestans</name>
    <dbReference type="NCBI Taxonomy" id="4787"/>
    <lineage>
        <taxon>Eukaryota</taxon>
        <taxon>Sar</taxon>
        <taxon>Stramenopiles</taxon>
        <taxon>Oomycota</taxon>
        <taxon>Peronosporomycetes</taxon>
        <taxon>Peronosporales</taxon>
        <taxon>Peronosporaceae</taxon>
        <taxon>Phytophthora</taxon>
    </lineage>
</organism>
<evidence type="ECO:0000256" key="1">
    <source>
        <dbReference type="SAM" id="MobiDB-lite"/>
    </source>
</evidence>
<comment type="caution">
    <text evidence="2">The sequence shown here is derived from an EMBL/GenBank/DDBJ whole genome shotgun (WGS) entry which is preliminary data.</text>
</comment>
<evidence type="ECO:0000313" key="2">
    <source>
        <dbReference type="EMBL" id="KAF4044203.1"/>
    </source>
</evidence>
<feature type="region of interest" description="Disordered" evidence="1">
    <location>
        <begin position="69"/>
        <end position="100"/>
    </location>
</feature>
<evidence type="ECO:0000313" key="3">
    <source>
        <dbReference type="Proteomes" id="UP000602510"/>
    </source>
</evidence>
<reference evidence="2" key="1">
    <citation type="submission" date="2020-04" db="EMBL/GenBank/DDBJ databases">
        <title>Hybrid Assembly of Korean Phytophthora infestans isolates.</title>
        <authorList>
            <person name="Prokchorchik M."/>
            <person name="Lee Y."/>
            <person name="Seo J."/>
            <person name="Cho J.-H."/>
            <person name="Park Y.-E."/>
            <person name="Jang D.-C."/>
            <person name="Im J.-S."/>
            <person name="Choi J.-G."/>
            <person name="Park H.-J."/>
            <person name="Lee G.-B."/>
            <person name="Lee Y.-G."/>
            <person name="Hong S.-Y."/>
            <person name="Cho K."/>
            <person name="Sohn K.H."/>
        </authorList>
    </citation>
    <scope>NUCLEOTIDE SEQUENCE</scope>
    <source>
        <strain evidence="2">KR_1_A1</strain>
    </source>
</reference>
<dbReference type="EMBL" id="WSZM01000075">
    <property type="protein sequence ID" value="KAF4044203.1"/>
    <property type="molecule type" value="Genomic_DNA"/>
</dbReference>